<accession>A0A645GLB4</accession>
<proteinExistence type="predicted"/>
<comment type="caution">
    <text evidence="1">The sequence shown here is derived from an EMBL/GenBank/DDBJ whole genome shotgun (WGS) entry which is preliminary data.</text>
</comment>
<evidence type="ECO:0000313" key="1">
    <source>
        <dbReference type="EMBL" id="MPN27741.1"/>
    </source>
</evidence>
<sequence>MILGLPRNGDILNRLVDPFLRTGGGLVAEHDLSVAFVRPEVRIPVSSDEPSQPHSLVQQLELSPQIDQAVACRGAGEPHDALDHGAAFHQGIEALGAVVLER</sequence>
<name>A0A645GLB4_9ZZZZ</name>
<dbReference type="AlphaFoldDB" id="A0A645GLB4"/>
<dbReference type="EMBL" id="VSSQ01077738">
    <property type="protein sequence ID" value="MPN27741.1"/>
    <property type="molecule type" value="Genomic_DNA"/>
</dbReference>
<gene>
    <name evidence="1" type="ORF">SDC9_175175</name>
</gene>
<protein>
    <submittedName>
        <fullName evidence="1">Uncharacterized protein</fullName>
    </submittedName>
</protein>
<organism evidence="1">
    <name type="scientific">bioreactor metagenome</name>
    <dbReference type="NCBI Taxonomy" id="1076179"/>
    <lineage>
        <taxon>unclassified sequences</taxon>
        <taxon>metagenomes</taxon>
        <taxon>ecological metagenomes</taxon>
    </lineage>
</organism>
<reference evidence="1" key="1">
    <citation type="submission" date="2019-08" db="EMBL/GenBank/DDBJ databases">
        <authorList>
            <person name="Kucharzyk K."/>
            <person name="Murdoch R.W."/>
            <person name="Higgins S."/>
            <person name="Loffler F."/>
        </authorList>
    </citation>
    <scope>NUCLEOTIDE SEQUENCE</scope>
</reference>